<accession>K1QXX0</accession>
<protein>
    <submittedName>
        <fullName evidence="1">Uncharacterized protein</fullName>
    </submittedName>
</protein>
<sequence length="67" mass="7744">MDRRNTWGIEPLPDSGSHDHSPSARLPTYPHFMKNFTLSKNGMSCYRDDSLQLETILSRRLNCFTAE</sequence>
<dbReference type="EMBL" id="JH819178">
    <property type="protein sequence ID" value="EKC33785.1"/>
    <property type="molecule type" value="Genomic_DNA"/>
</dbReference>
<organism evidence="1">
    <name type="scientific">Magallana gigas</name>
    <name type="common">Pacific oyster</name>
    <name type="synonym">Crassostrea gigas</name>
    <dbReference type="NCBI Taxonomy" id="29159"/>
    <lineage>
        <taxon>Eukaryota</taxon>
        <taxon>Metazoa</taxon>
        <taxon>Spiralia</taxon>
        <taxon>Lophotrochozoa</taxon>
        <taxon>Mollusca</taxon>
        <taxon>Bivalvia</taxon>
        <taxon>Autobranchia</taxon>
        <taxon>Pteriomorphia</taxon>
        <taxon>Ostreida</taxon>
        <taxon>Ostreoidea</taxon>
        <taxon>Ostreidae</taxon>
        <taxon>Magallana</taxon>
    </lineage>
</organism>
<proteinExistence type="predicted"/>
<gene>
    <name evidence="1" type="ORF">CGI_10014827</name>
</gene>
<evidence type="ECO:0000313" key="1">
    <source>
        <dbReference type="EMBL" id="EKC33785.1"/>
    </source>
</evidence>
<dbReference type="InParanoid" id="K1QXX0"/>
<reference evidence="1" key="1">
    <citation type="journal article" date="2012" name="Nature">
        <title>The oyster genome reveals stress adaptation and complexity of shell formation.</title>
        <authorList>
            <person name="Zhang G."/>
            <person name="Fang X."/>
            <person name="Guo X."/>
            <person name="Li L."/>
            <person name="Luo R."/>
            <person name="Xu F."/>
            <person name="Yang P."/>
            <person name="Zhang L."/>
            <person name="Wang X."/>
            <person name="Qi H."/>
            <person name="Xiong Z."/>
            <person name="Que H."/>
            <person name="Xie Y."/>
            <person name="Holland P.W."/>
            <person name="Paps J."/>
            <person name="Zhu Y."/>
            <person name="Wu F."/>
            <person name="Chen Y."/>
            <person name="Wang J."/>
            <person name="Peng C."/>
            <person name="Meng J."/>
            <person name="Yang L."/>
            <person name="Liu J."/>
            <person name="Wen B."/>
            <person name="Zhang N."/>
            <person name="Huang Z."/>
            <person name="Zhu Q."/>
            <person name="Feng Y."/>
            <person name="Mount A."/>
            <person name="Hedgecock D."/>
            <person name="Xu Z."/>
            <person name="Liu Y."/>
            <person name="Domazet-Loso T."/>
            <person name="Du Y."/>
            <person name="Sun X."/>
            <person name="Zhang S."/>
            <person name="Liu B."/>
            <person name="Cheng P."/>
            <person name="Jiang X."/>
            <person name="Li J."/>
            <person name="Fan D."/>
            <person name="Wang W."/>
            <person name="Fu W."/>
            <person name="Wang T."/>
            <person name="Wang B."/>
            <person name="Zhang J."/>
            <person name="Peng Z."/>
            <person name="Li Y."/>
            <person name="Li N."/>
            <person name="Wang J."/>
            <person name="Chen M."/>
            <person name="He Y."/>
            <person name="Tan F."/>
            <person name="Song X."/>
            <person name="Zheng Q."/>
            <person name="Huang R."/>
            <person name="Yang H."/>
            <person name="Du X."/>
            <person name="Chen L."/>
            <person name="Yang M."/>
            <person name="Gaffney P.M."/>
            <person name="Wang S."/>
            <person name="Luo L."/>
            <person name="She Z."/>
            <person name="Ming Y."/>
            <person name="Huang W."/>
            <person name="Zhang S."/>
            <person name="Huang B."/>
            <person name="Zhang Y."/>
            <person name="Qu T."/>
            <person name="Ni P."/>
            <person name="Miao G."/>
            <person name="Wang J."/>
            <person name="Wang Q."/>
            <person name="Steinberg C.E."/>
            <person name="Wang H."/>
            <person name="Li N."/>
            <person name="Qian L."/>
            <person name="Zhang G."/>
            <person name="Li Y."/>
            <person name="Yang H."/>
            <person name="Liu X."/>
            <person name="Wang J."/>
            <person name="Yin Y."/>
            <person name="Wang J."/>
        </authorList>
    </citation>
    <scope>NUCLEOTIDE SEQUENCE [LARGE SCALE GENOMIC DNA]</scope>
    <source>
        <strain evidence="1">05x7-T-G4-1.051#20</strain>
    </source>
</reference>
<dbReference type="HOGENOM" id="CLU_2814944_0_0_1"/>
<dbReference type="AlphaFoldDB" id="K1QXX0"/>
<name>K1QXX0_MAGGI</name>